<dbReference type="Proteomes" id="UP000292385">
    <property type="component" value="Unassembled WGS sequence"/>
</dbReference>
<reference evidence="2 3" key="1">
    <citation type="submission" date="2019-02" db="EMBL/GenBank/DDBJ databases">
        <title>Kribbella capetownensis sp. nov. and Kribbella speibonae sp. nov., isolated from soil.</title>
        <authorList>
            <person name="Curtis S.M."/>
            <person name="Norton I."/>
            <person name="Everest G.J."/>
            <person name="Meyers P.R."/>
        </authorList>
    </citation>
    <scope>NUCLEOTIDE SEQUENCE [LARGE SCALE GENOMIC DNA]</scope>
    <source>
        <strain evidence="2 3">SK5</strain>
    </source>
</reference>
<accession>A0ABY1ZW51</accession>
<organism evidence="2 3">
    <name type="scientific">Kribbella speibonae</name>
    <dbReference type="NCBI Taxonomy" id="1572660"/>
    <lineage>
        <taxon>Bacteria</taxon>
        <taxon>Bacillati</taxon>
        <taxon>Actinomycetota</taxon>
        <taxon>Actinomycetes</taxon>
        <taxon>Propionibacteriales</taxon>
        <taxon>Kribbellaceae</taxon>
        <taxon>Kribbella</taxon>
    </lineage>
</organism>
<keyword evidence="1" id="KW-1133">Transmembrane helix</keyword>
<keyword evidence="3" id="KW-1185">Reference proteome</keyword>
<proteinExistence type="predicted"/>
<feature type="transmembrane region" description="Helical" evidence="1">
    <location>
        <begin position="156"/>
        <end position="173"/>
    </location>
</feature>
<feature type="transmembrane region" description="Helical" evidence="1">
    <location>
        <begin position="101"/>
        <end position="118"/>
    </location>
</feature>
<protein>
    <recommendedName>
        <fullName evidence="4">PQ loop repeat protein</fullName>
    </recommendedName>
</protein>
<evidence type="ECO:0008006" key="4">
    <source>
        <dbReference type="Google" id="ProtNLM"/>
    </source>
</evidence>
<feature type="transmembrane region" description="Helical" evidence="1">
    <location>
        <begin position="179"/>
        <end position="197"/>
    </location>
</feature>
<dbReference type="EMBL" id="SJJY01000009">
    <property type="protein sequence ID" value="TCC18843.1"/>
    <property type="molecule type" value="Genomic_DNA"/>
</dbReference>
<sequence length="210" mass="22333">MTRRSTQPNPLRELGDRQPAVAACFGIPQYLPQILKLRRTGDTAGVSWSWATLTSINNAAWFGYFMASGYWTASLPSTAAAVLAGTVSVLLVRRGALNRRAIGWIAGWAVLLATAAAVGGRVGLGSLLAAASIIQVTPSLWTAYRTDRPTGISVGTWRLVFGELACWFVFGLWKGDVRLVTLGATGVLASLLMLARARQAGVLSKCRLAA</sequence>
<dbReference type="Gene3D" id="1.20.1280.290">
    <property type="match status" value="2"/>
</dbReference>
<feature type="transmembrane region" description="Helical" evidence="1">
    <location>
        <begin position="70"/>
        <end position="92"/>
    </location>
</feature>
<evidence type="ECO:0000256" key="1">
    <source>
        <dbReference type="SAM" id="Phobius"/>
    </source>
</evidence>
<evidence type="ECO:0000313" key="2">
    <source>
        <dbReference type="EMBL" id="TCC18843.1"/>
    </source>
</evidence>
<gene>
    <name evidence="2" type="ORF">E0H58_33835</name>
</gene>
<keyword evidence="1" id="KW-0472">Membrane</keyword>
<dbReference type="RefSeq" id="WP_131466970.1">
    <property type="nucleotide sequence ID" value="NZ_SJJY01000009.1"/>
</dbReference>
<feature type="transmembrane region" description="Helical" evidence="1">
    <location>
        <begin position="45"/>
        <end position="64"/>
    </location>
</feature>
<feature type="transmembrane region" description="Helical" evidence="1">
    <location>
        <begin position="124"/>
        <end position="144"/>
    </location>
</feature>
<name>A0ABY1ZW51_9ACTN</name>
<keyword evidence="1" id="KW-0812">Transmembrane</keyword>
<evidence type="ECO:0000313" key="3">
    <source>
        <dbReference type="Proteomes" id="UP000292385"/>
    </source>
</evidence>
<comment type="caution">
    <text evidence="2">The sequence shown here is derived from an EMBL/GenBank/DDBJ whole genome shotgun (WGS) entry which is preliminary data.</text>
</comment>